<protein>
    <submittedName>
        <fullName evidence="1">Uncharacterized protein</fullName>
    </submittedName>
</protein>
<dbReference type="Proteomes" id="UP001194580">
    <property type="component" value="Unassembled WGS sequence"/>
</dbReference>
<feature type="non-terminal residue" evidence="1">
    <location>
        <position position="1"/>
    </location>
</feature>
<sequence>PLIEKNPLQIPEIRARVSRLVSLNDAISCVCVSNAWSKDFASPIWYAVDFDIHHTFKDLDGDILTKHGHHIHTIKNLKTQSELNAVLRPTIKN</sequence>
<organism evidence="1 2">
    <name type="scientific">Linnemannia exigua</name>
    <dbReference type="NCBI Taxonomy" id="604196"/>
    <lineage>
        <taxon>Eukaryota</taxon>
        <taxon>Fungi</taxon>
        <taxon>Fungi incertae sedis</taxon>
        <taxon>Mucoromycota</taxon>
        <taxon>Mortierellomycotina</taxon>
        <taxon>Mortierellomycetes</taxon>
        <taxon>Mortierellales</taxon>
        <taxon>Mortierellaceae</taxon>
        <taxon>Linnemannia</taxon>
    </lineage>
</organism>
<accession>A0AAD4D3H4</accession>
<keyword evidence="2" id="KW-1185">Reference proteome</keyword>
<reference evidence="1" key="1">
    <citation type="journal article" date="2020" name="Fungal Divers.">
        <title>Resolving the Mortierellaceae phylogeny through synthesis of multi-gene phylogenetics and phylogenomics.</title>
        <authorList>
            <person name="Vandepol N."/>
            <person name="Liber J."/>
            <person name="Desiro A."/>
            <person name="Na H."/>
            <person name="Kennedy M."/>
            <person name="Barry K."/>
            <person name="Grigoriev I.V."/>
            <person name="Miller A.N."/>
            <person name="O'Donnell K."/>
            <person name="Stajich J.E."/>
            <person name="Bonito G."/>
        </authorList>
    </citation>
    <scope>NUCLEOTIDE SEQUENCE</scope>
    <source>
        <strain evidence="1">NRRL 28262</strain>
    </source>
</reference>
<feature type="non-terminal residue" evidence="1">
    <location>
        <position position="93"/>
    </location>
</feature>
<evidence type="ECO:0000313" key="2">
    <source>
        <dbReference type="Proteomes" id="UP001194580"/>
    </source>
</evidence>
<evidence type="ECO:0000313" key="1">
    <source>
        <dbReference type="EMBL" id="KAG0256221.1"/>
    </source>
</evidence>
<dbReference type="EMBL" id="JAAAIL010002570">
    <property type="protein sequence ID" value="KAG0256221.1"/>
    <property type="molecule type" value="Genomic_DNA"/>
</dbReference>
<comment type="caution">
    <text evidence="1">The sequence shown here is derived from an EMBL/GenBank/DDBJ whole genome shotgun (WGS) entry which is preliminary data.</text>
</comment>
<name>A0AAD4D3H4_9FUNG</name>
<proteinExistence type="predicted"/>
<gene>
    <name evidence="1" type="ORF">BGZ95_005564</name>
</gene>
<dbReference type="AlphaFoldDB" id="A0AAD4D3H4"/>